<dbReference type="GO" id="GO:0016887">
    <property type="term" value="F:ATP hydrolysis activity"/>
    <property type="evidence" value="ECO:0007669"/>
    <property type="project" value="InterPro"/>
</dbReference>
<evidence type="ECO:0000256" key="1">
    <source>
        <dbReference type="ARBA" id="ARBA00004141"/>
    </source>
</evidence>
<evidence type="ECO:0000256" key="3">
    <source>
        <dbReference type="ARBA" id="ARBA00007577"/>
    </source>
</evidence>
<comment type="caution">
    <text evidence="12">The sequence shown here is derived from an EMBL/GenBank/DDBJ whole genome shotgun (WGS) entry which is preliminary data.</text>
</comment>
<dbReference type="EMBL" id="LFIW01002504">
    <property type="protein sequence ID" value="KZL68544.1"/>
    <property type="molecule type" value="Genomic_DNA"/>
</dbReference>
<dbReference type="InterPro" id="IPR003593">
    <property type="entry name" value="AAA+_ATPase"/>
</dbReference>
<evidence type="ECO:0000256" key="2">
    <source>
        <dbReference type="ARBA" id="ARBA00004308"/>
    </source>
</evidence>
<dbReference type="CDD" id="cd03249">
    <property type="entry name" value="ABC_MTABC3_MDL1_MDL2"/>
    <property type="match status" value="2"/>
</dbReference>
<keyword evidence="9" id="KW-1133">Transmembrane helix</keyword>
<evidence type="ECO:0000313" key="12">
    <source>
        <dbReference type="EMBL" id="KZL68544.1"/>
    </source>
</evidence>
<keyword evidence="4" id="KW-0813">Transport</keyword>
<dbReference type="PROSITE" id="PS50893">
    <property type="entry name" value="ABC_TRANSPORTER_2"/>
    <property type="match status" value="2"/>
</dbReference>
<dbReference type="CDD" id="cd18578">
    <property type="entry name" value="ABC_6TM_Pgp_ABCB1_D2_like"/>
    <property type="match status" value="1"/>
</dbReference>
<dbReference type="GO" id="GO:0005524">
    <property type="term" value="F:ATP binding"/>
    <property type="evidence" value="ECO:0007669"/>
    <property type="project" value="UniProtKB-KW"/>
</dbReference>
<keyword evidence="8" id="KW-0067">ATP-binding</keyword>
<dbReference type="PANTHER" id="PTHR43394:SF27">
    <property type="entry name" value="ATP-DEPENDENT TRANSLOCASE ABCB1-LIKE"/>
    <property type="match status" value="1"/>
</dbReference>
<evidence type="ECO:0000256" key="10">
    <source>
        <dbReference type="ARBA" id="ARBA00023136"/>
    </source>
</evidence>
<dbReference type="FunFam" id="1.20.1560.10:FF:000057">
    <property type="entry name" value="ABC multidrug transporter SitT"/>
    <property type="match status" value="2"/>
</dbReference>
<evidence type="ECO:0000256" key="8">
    <source>
        <dbReference type="ARBA" id="ARBA00022840"/>
    </source>
</evidence>
<dbReference type="GO" id="GO:0012505">
    <property type="term" value="C:endomembrane system"/>
    <property type="evidence" value="ECO:0007669"/>
    <property type="project" value="UniProtKB-SubCell"/>
</dbReference>
<dbReference type="Proteomes" id="UP000076584">
    <property type="component" value="Unassembled WGS sequence"/>
</dbReference>
<proteinExistence type="inferred from homology"/>
<keyword evidence="6" id="KW-0677">Repeat</keyword>
<dbReference type="FunFam" id="3.40.50.300:FF:001530">
    <property type="entry name" value="ABC multidrug transporter (Eurofung)"/>
    <property type="match status" value="1"/>
</dbReference>
<dbReference type="CDD" id="cd18577">
    <property type="entry name" value="ABC_6TM_Pgp_ABCB1_D1_like"/>
    <property type="match status" value="1"/>
</dbReference>
<gene>
    <name evidence="12" type="ORF">CI238_00262</name>
</gene>
<organism evidence="12 13">
    <name type="scientific">Colletotrichum incanum</name>
    <name type="common">Soybean anthracnose fungus</name>
    <dbReference type="NCBI Taxonomy" id="1573173"/>
    <lineage>
        <taxon>Eukaryota</taxon>
        <taxon>Fungi</taxon>
        <taxon>Dikarya</taxon>
        <taxon>Ascomycota</taxon>
        <taxon>Pezizomycotina</taxon>
        <taxon>Sordariomycetes</taxon>
        <taxon>Hypocreomycetidae</taxon>
        <taxon>Glomerellales</taxon>
        <taxon>Glomerellaceae</taxon>
        <taxon>Colletotrichum</taxon>
        <taxon>Colletotrichum spaethianum species complex</taxon>
    </lineage>
</organism>
<dbReference type="PANTHER" id="PTHR43394">
    <property type="entry name" value="ATP-DEPENDENT PERMEASE MDL1, MITOCHONDRIAL"/>
    <property type="match status" value="1"/>
</dbReference>
<dbReference type="PROSITE" id="PS00211">
    <property type="entry name" value="ABC_TRANSPORTER_1"/>
    <property type="match status" value="2"/>
</dbReference>
<dbReference type="InterPro" id="IPR039421">
    <property type="entry name" value="Type_1_exporter"/>
</dbReference>
<evidence type="ECO:0000256" key="4">
    <source>
        <dbReference type="ARBA" id="ARBA00022448"/>
    </source>
</evidence>
<name>A0A161VCV7_COLIC</name>
<dbReference type="STRING" id="1573173.A0A161VCV7"/>
<keyword evidence="7" id="KW-0547">Nucleotide-binding</keyword>
<dbReference type="Gene3D" id="3.40.50.300">
    <property type="entry name" value="P-loop containing nucleotide triphosphate hydrolases"/>
    <property type="match status" value="2"/>
</dbReference>
<keyword evidence="11" id="KW-0325">Glycoprotein</keyword>
<protein>
    <submittedName>
        <fullName evidence="12">Abc transporter</fullName>
    </submittedName>
</protein>
<reference evidence="12 13" key="1">
    <citation type="submission" date="2015-06" db="EMBL/GenBank/DDBJ databases">
        <title>Survival trade-offs in plant roots during colonization by closely related pathogenic and mutualistic fungi.</title>
        <authorList>
            <person name="Hacquard S."/>
            <person name="Kracher B."/>
            <person name="Hiruma K."/>
            <person name="Weinman A."/>
            <person name="Muench P."/>
            <person name="Garrido Oter R."/>
            <person name="Ver Loren van Themaat E."/>
            <person name="Dallerey J.-F."/>
            <person name="Damm U."/>
            <person name="Henrissat B."/>
            <person name="Lespinet O."/>
            <person name="Thon M."/>
            <person name="Kemen E."/>
            <person name="McHardy A.C."/>
            <person name="Schulze-Lefert P."/>
            <person name="O'Connell R.J."/>
        </authorList>
    </citation>
    <scope>NUCLEOTIDE SEQUENCE [LARGE SCALE GENOMIC DNA]</scope>
    <source>
        <strain evidence="12 13">MAFF 238704</strain>
    </source>
</reference>
<dbReference type="GO" id="GO:0090374">
    <property type="term" value="P:oligopeptide export from mitochondrion"/>
    <property type="evidence" value="ECO:0007669"/>
    <property type="project" value="TreeGrafter"/>
</dbReference>
<keyword evidence="13" id="KW-1185">Reference proteome</keyword>
<keyword evidence="10" id="KW-0472">Membrane</keyword>
<dbReference type="SUPFAM" id="SSF90123">
    <property type="entry name" value="ABC transporter transmembrane region"/>
    <property type="match status" value="2"/>
</dbReference>
<evidence type="ECO:0000256" key="5">
    <source>
        <dbReference type="ARBA" id="ARBA00022692"/>
    </source>
</evidence>
<dbReference type="InterPro" id="IPR011527">
    <property type="entry name" value="ABC1_TM_dom"/>
</dbReference>
<dbReference type="InterPro" id="IPR036640">
    <property type="entry name" value="ABC1_TM_sf"/>
</dbReference>
<dbReference type="GO" id="GO:0005743">
    <property type="term" value="C:mitochondrial inner membrane"/>
    <property type="evidence" value="ECO:0007669"/>
    <property type="project" value="TreeGrafter"/>
</dbReference>
<dbReference type="Pfam" id="PF00664">
    <property type="entry name" value="ABC_membrane"/>
    <property type="match status" value="2"/>
</dbReference>
<evidence type="ECO:0000256" key="7">
    <source>
        <dbReference type="ARBA" id="ARBA00022741"/>
    </source>
</evidence>
<comment type="subcellular location">
    <subcellularLocation>
        <location evidence="2">Endomembrane system</location>
    </subcellularLocation>
    <subcellularLocation>
        <location evidence="1">Membrane</location>
        <topology evidence="1">Multi-pass membrane protein</topology>
    </subcellularLocation>
</comment>
<evidence type="ECO:0000313" key="13">
    <source>
        <dbReference type="Proteomes" id="UP000076584"/>
    </source>
</evidence>
<evidence type="ECO:0000256" key="6">
    <source>
        <dbReference type="ARBA" id="ARBA00022737"/>
    </source>
</evidence>
<dbReference type="GO" id="GO:0015421">
    <property type="term" value="F:ABC-type oligopeptide transporter activity"/>
    <property type="evidence" value="ECO:0007669"/>
    <property type="project" value="TreeGrafter"/>
</dbReference>
<accession>A0A161VCV7</accession>
<dbReference type="InterPro" id="IPR027417">
    <property type="entry name" value="P-loop_NTPase"/>
</dbReference>
<dbReference type="Gene3D" id="1.20.1560.10">
    <property type="entry name" value="ABC transporter type 1, transmembrane domain"/>
    <property type="match status" value="1"/>
</dbReference>
<evidence type="ECO:0000256" key="9">
    <source>
        <dbReference type="ARBA" id="ARBA00022989"/>
    </source>
</evidence>
<dbReference type="OrthoDB" id="6500128at2759"/>
<comment type="similarity">
    <text evidence="3">Belongs to the ABC transporter superfamily. ABCB family. Multidrug resistance exporter (TC 3.A.1.201) subfamily.</text>
</comment>
<dbReference type="InterPro" id="IPR017871">
    <property type="entry name" value="ABC_transporter-like_CS"/>
</dbReference>
<dbReference type="AlphaFoldDB" id="A0A161VCV7"/>
<dbReference type="PROSITE" id="PS50929">
    <property type="entry name" value="ABC_TM1F"/>
    <property type="match status" value="2"/>
</dbReference>
<dbReference type="Pfam" id="PF00005">
    <property type="entry name" value="ABC_tran"/>
    <property type="match status" value="2"/>
</dbReference>
<dbReference type="SMART" id="SM00382">
    <property type="entry name" value="AAA"/>
    <property type="match status" value="2"/>
</dbReference>
<sequence>MIAEGDRAAVVDGQDLNPSSPVEDVIETSSWKAYWRVFTYAGRMEYVLMSIAGFSAIASGVGIASQNIIFGQFVTVFTDFETNSGAAKTFRSDGATMALYFFYLAIGRFVLAYIYNTLLSYSAYRIVRNIRHDYLKSSLRQEVAYFDRETGGSIATQAYSSGRLVQNGISEKLGLTLQGASAFISSFVIAFATNWKLTLIICCIAPLTVLVMTVTSFVEAGYETKILDHHARANSFAEGVIASIRTVHAFEMRSRLVKKFDGFLAEAHRWGDKISLLLGILFSAEYTIIYCGNALAFWQGIRMIASGEIAAIGDVFTVLLSVTIAAISITQLAPYSIEFTRAASGAAQLFLLIDRKSNIDPFDPSGDQPNLEAGGVKLENITFAYPSRPDATVLDNFSLNVPAGKTTALVGQSGSGKSTIVGLLERWYNPASGTIKLDGRRIDTLNLGWLRRNVRLVQQEPVLFRGSVFENIASGLVGTPWEHESKENQMVHVQNAAKISFAHDFVSELPNGYATEIGQRGGLLSGGQKQRIAIARSIVSQPKVLLLDEATSALDPHAEGIVQQALDKASINRTTIVIAHKLATIRKADNIVVMSKGRIIEQGTHESLLAQEGAYARLVKIQQLTVPNETSKEGSENESHVDEQLDVYHTKSLTRYPAADRDRMDAQIGWEDYDKHKHHGLIMVIFRLITESADLSLAYALTILGCVISTGLFPAQAILMSYMVDVFTLPPSKMITRGNFFASMFVVLAGACLISYFLLGYGSNTVAQSLSHRLRKEVFRDILRQDLQFFDRPENNIGALTSRIDSHPQAVFELMGFNISLILIAVLNVTACSVLGIVYAWKLGLVTTLAGLPAVVACGWLKMRFDGKLDRDISKRLSTSSAIASESVTAIRTVSSLAIEGSIMKKYTAELDHAVSSSLKPLLWMMLWFALTQSTEYLFMALGFWYGTQLVASREITIFSFFVSFMSVFFSAQATGQIFQFSTSITKGKNGANYLFWLRRLLPAVRETSDNQNHGPKSGGPIDIRGVHFSYPLRPHAPVLKGANLSVQKGQFVALVGASGCGKSTIISMLERFYDPSTGTVNIAGEPLQHINPRLYRRMVGLVQQEPTLFQGSIRENILLGIDMDEPDASVMNLSALDSEIEAALRQANAWDFVSSLPDGLATQAGSNGTQLSGGQRQRIAIARALVRNPSILLLDEATSALDTESEKIVQSALAEAAKKGDRTTIAVAHRLSTIKDADVICVFYGGRIVEKGTHADLMGKGGLYSRMCAAQSLE</sequence>
<dbReference type="SUPFAM" id="SSF52540">
    <property type="entry name" value="P-loop containing nucleoside triphosphate hydrolases"/>
    <property type="match status" value="2"/>
</dbReference>
<dbReference type="InterPro" id="IPR003439">
    <property type="entry name" value="ABC_transporter-like_ATP-bd"/>
</dbReference>
<dbReference type="FunFam" id="3.40.50.300:FF:000913">
    <property type="entry name" value="ABC multidrug transporter SitT"/>
    <property type="match status" value="1"/>
</dbReference>
<keyword evidence="5" id="KW-0812">Transmembrane</keyword>
<evidence type="ECO:0000256" key="11">
    <source>
        <dbReference type="ARBA" id="ARBA00023180"/>
    </source>
</evidence>